<feature type="region of interest" description="Disordered" evidence="1">
    <location>
        <begin position="119"/>
        <end position="173"/>
    </location>
</feature>
<dbReference type="SUPFAM" id="SSF64182">
    <property type="entry name" value="DHH phosphoesterases"/>
    <property type="match status" value="1"/>
</dbReference>
<name>A0A8B8JQU8_ABRPR</name>
<feature type="compositionally biased region" description="Low complexity" evidence="1">
    <location>
        <begin position="157"/>
        <end position="173"/>
    </location>
</feature>
<organism evidence="2 3">
    <name type="scientific">Abrus precatorius</name>
    <name type="common">Indian licorice</name>
    <name type="synonym">Glycine abrus</name>
    <dbReference type="NCBI Taxonomy" id="3816"/>
    <lineage>
        <taxon>Eukaryota</taxon>
        <taxon>Viridiplantae</taxon>
        <taxon>Streptophyta</taxon>
        <taxon>Embryophyta</taxon>
        <taxon>Tracheophyta</taxon>
        <taxon>Spermatophyta</taxon>
        <taxon>Magnoliopsida</taxon>
        <taxon>eudicotyledons</taxon>
        <taxon>Gunneridae</taxon>
        <taxon>Pentapetalae</taxon>
        <taxon>rosids</taxon>
        <taxon>fabids</taxon>
        <taxon>Fabales</taxon>
        <taxon>Fabaceae</taxon>
        <taxon>Papilionoideae</taxon>
        <taxon>50 kb inversion clade</taxon>
        <taxon>NPAAA clade</taxon>
        <taxon>indigoferoid/millettioid clade</taxon>
        <taxon>Abreae</taxon>
        <taxon>Abrus</taxon>
    </lineage>
</organism>
<dbReference type="GO" id="GO:0004309">
    <property type="term" value="F:exopolyphosphatase activity"/>
    <property type="evidence" value="ECO:0007669"/>
    <property type="project" value="TreeGrafter"/>
</dbReference>
<dbReference type="RefSeq" id="XP_027333896.1">
    <property type="nucleotide sequence ID" value="XM_027478095.1"/>
</dbReference>
<dbReference type="OrthoDB" id="1432403at2759"/>
<proteinExistence type="predicted"/>
<dbReference type="KEGG" id="aprc:113848522"/>
<evidence type="ECO:0000313" key="3">
    <source>
        <dbReference type="RefSeq" id="XP_027333896.1"/>
    </source>
</evidence>
<dbReference type="GeneID" id="113848522"/>
<dbReference type="PANTHER" id="PTHR12112:SF39">
    <property type="entry name" value="EG:152A3.5 PROTEIN (FBGN0003116_PN PROTEIN)"/>
    <property type="match status" value="1"/>
</dbReference>
<sequence>MQVDMESLLVTGQLSVLVVGQDVLSTTGEVGSQCTVLTDNYCEDAYDLLQNPVLKKLLLAGILLDTQNLKASASISMTRDAEAVQLLLVGSAPNYRYALFDQLMQDQNTASFVEALNHNYGKSPDESEQNSEGNMEHKVREKKSSSTSDHEATMSRSKTNSIDTTSSKTSKISPKQGCISFSFLPFILIMTFQLKFRFFGLMI</sequence>
<keyword evidence="2" id="KW-1185">Reference proteome</keyword>
<protein>
    <submittedName>
        <fullName evidence="3">Uncharacterized protein LOC113848522</fullName>
    </submittedName>
</protein>
<feature type="compositionally biased region" description="Basic and acidic residues" evidence="1">
    <location>
        <begin position="134"/>
        <end position="153"/>
    </location>
</feature>
<evidence type="ECO:0000313" key="2">
    <source>
        <dbReference type="Proteomes" id="UP000694853"/>
    </source>
</evidence>
<dbReference type="Gene3D" id="3.90.1640.10">
    <property type="entry name" value="inorganic pyrophosphatase (n-terminal core)"/>
    <property type="match status" value="1"/>
</dbReference>
<dbReference type="AlphaFoldDB" id="A0A8B8JQU8"/>
<reference evidence="3" key="2">
    <citation type="submission" date="2025-08" db="UniProtKB">
        <authorList>
            <consortium name="RefSeq"/>
        </authorList>
    </citation>
    <scope>IDENTIFICATION</scope>
    <source>
        <tissue evidence="3">Young leaves</tissue>
    </source>
</reference>
<dbReference type="FunFam" id="3.90.1640.10:FF:000010">
    <property type="entry name" value="Uncharacterized protein"/>
    <property type="match status" value="1"/>
</dbReference>
<reference evidence="2" key="1">
    <citation type="journal article" date="2019" name="Toxins">
        <title>Detection of Abrin-Like and Prepropulchellin-Like Toxin Genes and Transcripts Using Whole Genome Sequencing and Full-Length Transcript Sequencing of Abrus precatorius.</title>
        <authorList>
            <person name="Hovde B.T."/>
            <person name="Daligault H.E."/>
            <person name="Hanschen E.R."/>
            <person name="Kunde Y.A."/>
            <person name="Johnson M.B."/>
            <person name="Starkenburg S.R."/>
            <person name="Johnson S.L."/>
        </authorList>
    </citation>
    <scope>NUCLEOTIDE SEQUENCE [LARGE SCALE GENOMIC DNA]</scope>
</reference>
<accession>A0A8B8JQU8</accession>
<gene>
    <name evidence="3" type="primary">LOC113848522</name>
</gene>
<dbReference type="InterPro" id="IPR038763">
    <property type="entry name" value="DHH_sf"/>
</dbReference>
<evidence type="ECO:0000256" key="1">
    <source>
        <dbReference type="SAM" id="MobiDB-lite"/>
    </source>
</evidence>
<dbReference type="PANTHER" id="PTHR12112">
    <property type="entry name" value="BNIP - RELATED"/>
    <property type="match status" value="1"/>
</dbReference>
<dbReference type="Proteomes" id="UP000694853">
    <property type="component" value="Unplaced"/>
</dbReference>
<dbReference type="GO" id="GO:0005737">
    <property type="term" value="C:cytoplasm"/>
    <property type="evidence" value="ECO:0007669"/>
    <property type="project" value="TreeGrafter"/>
</dbReference>